<name>A0A366KA41_9BIFI</name>
<evidence type="ECO:0000313" key="4">
    <source>
        <dbReference type="EMBL" id="RBP98615.1"/>
    </source>
</evidence>
<dbReference type="InterPro" id="IPR000551">
    <property type="entry name" value="MerR-type_HTH_dom"/>
</dbReference>
<dbReference type="SUPFAM" id="SSF46955">
    <property type="entry name" value="Putative DNA-binding domain"/>
    <property type="match status" value="1"/>
</dbReference>
<reference evidence="4 5" key="1">
    <citation type="submission" date="2017-10" db="EMBL/GenBank/DDBJ databases">
        <title>Bifidobacterium xylocopum sp. nov. and Bifidobacterium aemilianum sp. nov., from the carpenter bee (Xylocopa violacea) digestive tract.</title>
        <authorList>
            <person name="Alberoni D."/>
            <person name="Baffoni L."/>
            <person name="Di Gioia D."/>
            <person name="Gaggia F."/>
            <person name="Biavati B."/>
        </authorList>
    </citation>
    <scope>NUCLEOTIDE SEQUENCE [LARGE SCALE GENOMIC DNA]</scope>
    <source>
        <strain evidence="4 5">XV10</strain>
    </source>
</reference>
<dbReference type="Proteomes" id="UP000252530">
    <property type="component" value="Unassembled WGS sequence"/>
</dbReference>
<dbReference type="PANTHER" id="PTHR30204">
    <property type="entry name" value="REDOX-CYCLING DRUG-SENSING TRANSCRIPTIONAL ACTIVATOR SOXR"/>
    <property type="match status" value="1"/>
</dbReference>
<protein>
    <recommendedName>
        <fullName evidence="3">HTH merR-type domain-containing protein</fullName>
    </recommendedName>
</protein>
<dbReference type="InterPro" id="IPR047057">
    <property type="entry name" value="MerR_fam"/>
</dbReference>
<dbReference type="PANTHER" id="PTHR30204:SF83">
    <property type="entry name" value="TRANSCRIPTIONAL REGULATOR, MERR FAMILY"/>
    <property type="match status" value="1"/>
</dbReference>
<feature type="domain" description="HTH merR-type" evidence="3">
    <location>
        <begin position="43"/>
        <end position="112"/>
    </location>
</feature>
<feature type="region of interest" description="Disordered" evidence="2">
    <location>
        <begin position="1"/>
        <end position="25"/>
    </location>
</feature>
<dbReference type="Pfam" id="PF13411">
    <property type="entry name" value="MerR_1"/>
    <property type="match status" value="1"/>
</dbReference>
<dbReference type="InterPro" id="IPR009061">
    <property type="entry name" value="DNA-bd_dom_put_sf"/>
</dbReference>
<comment type="caution">
    <text evidence="4">The sequence shown here is derived from an EMBL/GenBank/DDBJ whole genome shotgun (WGS) entry which is preliminary data.</text>
</comment>
<gene>
    <name evidence="4" type="ORF">CRD60_01870</name>
</gene>
<keyword evidence="5" id="KW-1185">Reference proteome</keyword>
<dbReference type="GO" id="GO:0003677">
    <property type="term" value="F:DNA binding"/>
    <property type="evidence" value="ECO:0007669"/>
    <property type="project" value="UniProtKB-KW"/>
</dbReference>
<dbReference type="AlphaFoldDB" id="A0A366KA41"/>
<dbReference type="SMART" id="SM00422">
    <property type="entry name" value="HTH_MERR"/>
    <property type="match status" value="1"/>
</dbReference>
<keyword evidence="1" id="KW-0238">DNA-binding</keyword>
<evidence type="ECO:0000256" key="2">
    <source>
        <dbReference type="SAM" id="MobiDB-lite"/>
    </source>
</evidence>
<dbReference type="Gene3D" id="1.10.1660.10">
    <property type="match status" value="1"/>
</dbReference>
<proteinExistence type="predicted"/>
<evidence type="ECO:0000313" key="5">
    <source>
        <dbReference type="Proteomes" id="UP000252530"/>
    </source>
</evidence>
<dbReference type="EMBL" id="PDCG01000001">
    <property type="protein sequence ID" value="RBP98615.1"/>
    <property type="molecule type" value="Genomic_DNA"/>
</dbReference>
<dbReference type="PROSITE" id="PS50937">
    <property type="entry name" value="HTH_MERR_2"/>
    <property type="match status" value="1"/>
</dbReference>
<dbReference type="CDD" id="cd01109">
    <property type="entry name" value="HTH_YyaN"/>
    <property type="match status" value="1"/>
</dbReference>
<accession>A0A366KA41</accession>
<evidence type="ECO:0000256" key="1">
    <source>
        <dbReference type="ARBA" id="ARBA00023125"/>
    </source>
</evidence>
<organism evidence="4 5">
    <name type="scientific">Bifidobacterium aemilianum</name>
    <dbReference type="NCBI Taxonomy" id="2493120"/>
    <lineage>
        <taxon>Bacteria</taxon>
        <taxon>Bacillati</taxon>
        <taxon>Actinomycetota</taxon>
        <taxon>Actinomycetes</taxon>
        <taxon>Bifidobacteriales</taxon>
        <taxon>Bifidobacteriaceae</taxon>
        <taxon>Bifidobacterium</taxon>
    </lineage>
</organism>
<evidence type="ECO:0000259" key="3">
    <source>
        <dbReference type="PROSITE" id="PS50937"/>
    </source>
</evidence>
<sequence length="192" mass="22184">MTMQTQRGFRPPRADCPDLLGTSHGGIQDKRRDSMTYMKQKARLSISEVSTITGISTHTLRYYSKMGLLSFVERDSKGSRAFKPMDLLTLQIIQCLKDTGMSLNEIKRYLVLVDEGMDSVQERRNIFLNRKEAVESEIKKLKRSWDIIDEKIRYYDAVIEEGSLDTWQEEWAGKIDKLMESHQAGLTDEDLP</sequence>
<dbReference type="GO" id="GO:0003700">
    <property type="term" value="F:DNA-binding transcription factor activity"/>
    <property type="evidence" value="ECO:0007669"/>
    <property type="project" value="InterPro"/>
</dbReference>